<proteinExistence type="predicted"/>
<dbReference type="Proteomes" id="UP000218899">
    <property type="component" value="Chromosome"/>
</dbReference>
<organism evidence="1 2">
    <name type="scientific">Sulfurifustis variabilis</name>
    <dbReference type="NCBI Taxonomy" id="1675686"/>
    <lineage>
        <taxon>Bacteria</taxon>
        <taxon>Pseudomonadati</taxon>
        <taxon>Pseudomonadota</taxon>
        <taxon>Gammaproteobacteria</taxon>
        <taxon>Acidiferrobacterales</taxon>
        <taxon>Acidiferrobacteraceae</taxon>
        <taxon>Sulfurifustis</taxon>
    </lineage>
</organism>
<gene>
    <name evidence="1" type="ORF">SVA_3648</name>
</gene>
<evidence type="ECO:0000313" key="1">
    <source>
        <dbReference type="EMBL" id="BAU50184.1"/>
    </source>
</evidence>
<evidence type="ECO:0000313" key="2">
    <source>
        <dbReference type="Proteomes" id="UP000218899"/>
    </source>
</evidence>
<protein>
    <recommendedName>
        <fullName evidence="3">Heavy-metal-associated domain-containing protein</fullName>
    </recommendedName>
</protein>
<name>A0A1B4VBW6_9GAMM</name>
<dbReference type="AlphaFoldDB" id="A0A1B4VBW6"/>
<dbReference type="KEGG" id="sva:SVA_3648"/>
<dbReference type="EMBL" id="AP014936">
    <property type="protein sequence ID" value="BAU50184.1"/>
    <property type="molecule type" value="Genomic_DNA"/>
</dbReference>
<sequence length="77" mass="8729">MSKINANVIVHLVEARDRAQIRELGLALANLVGVVRAQPSRRLERMMLVDYDPRIIDAQAILARVRRRGLEARLIGM</sequence>
<reference evidence="1 2" key="1">
    <citation type="submission" date="2015-08" db="EMBL/GenBank/DDBJ databases">
        <title>Complete genome sequence of Sulfurifustis variabilis.</title>
        <authorList>
            <person name="Miura A."/>
            <person name="Kojima H."/>
            <person name="Fukui M."/>
        </authorList>
    </citation>
    <scope>NUCLEOTIDE SEQUENCE [LARGE SCALE GENOMIC DNA]</scope>
    <source>
        <strain evidence="2">skN76</strain>
    </source>
</reference>
<keyword evidence="2" id="KW-1185">Reference proteome</keyword>
<accession>A0A1B4VBW6</accession>
<evidence type="ECO:0008006" key="3">
    <source>
        <dbReference type="Google" id="ProtNLM"/>
    </source>
</evidence>
<dbReference type="RefSeq" id="WP_096462508.1">
    <property type="nucleotide sequence ID" value="NZ_AP014936.1"/>
</dbReference>